<comment type="caution">
    <text evidence="1">The sequence shown here is derived from an EMBL/GenBank/DDBJ whole genome shotgun (WGS) entry which is preliminary data.</text>
</comment>
<reference evidence="1" key="1">
    <citation type="journal article" date="2020" name="Stud. Mycol.">
        <title>101 Dothideomycetes genomes: a test case for predicting lifestyles and emergence of pathogens.</title>
        <authorList>
            <person name="Haridas S."/>
            <person name="Albert R."/>
            <person name="Binder M."/>
            <person name="Bloem J."/>
            <person name="Labutti K."/>
            <person name="Salamov A."/>
            <person name="Andreopoulos B."/>
            <person name="Baker S."/>
            <person name="Barry K."/>
            <person name="Bills G."/>
            <person name="Bluhm B."/>
            <person name="Cannon C."/>
            <person name="Castanera R."/>
            <person name="Culley D."/>
            <person name="Daum C."/>
            <person name="Ezra D."/>
            <person name="Gonzalez J."/>
            <person name="Henrissat B."/>
            <person name="Kuo A."/>
            <person name="Liang C."/>
            <person name="Lipzen A."/>
            <person name="Lutzoni F."/>
            <person name="Magnuson J."/>
            <person name="Mondo S."/>
            <person name="Nolan M."/>
            <person name="Ohm R."/>
            <person name="Pangilinan J."/>
            <person name="Park H.-J."/>
            <person name="Ramirez L."/>
            <person name="Alfaro M."/>
            <person name="Sun H."/>
            <person name="Tritt A."/>
            <person name="Yoshinaga Y."/>
            <person name="Zwiers L.-H."/>
            <person name="Turgeon B."/>
            <person name="Goodwin S."/>
            <person name="Spatafora J."/>
            <person name="Crous P."/>
            <person name="Grigoriev I."/>
        </authorList>
    </citation>
    <scope>NUCLEOTIDE SEQUENCE</scope>
    <source>
        <strain evidence="1">CBS 525.71</strain>
    </source>
</reference>
<organism evidence="1 2">
    <name type="scientific">Macroventuria anomochaeta</name>
    <dbReference type="NCBI Taxonomy" id="301207"/>
    <lineage>
        <taxon>Eukaryota</taxon>
        <taxon>Fungi</taxon>
        <taxon>Dikarya</taxon>
        <taxon>Ascomycota</taxon>
        <taxon>Pezizomycotina</taxon>
        <taxon>Dothideomycetes</taxon>
        <taxon>Pleosporomycetidae</taxon>
        <taxon>Pleosporales</taxon>
        <taxon>Pleosporineae</taxon>
        <taxon>Didymellaceae</taxon>
        <taxon>Macroventuria</taxon>
    </lineage>
</organism>
<sequence length="122" mass="14100">MPTFTYTSLDSSIRLLEVLPDKLNGRIQIRLYKTMLPASHQCLPYMWGEPDEGHEVLVNNQVYSGREDLHTFLEVAAQKLANKSLWIDTLCIDQGSFTERSHQVQRSGEIYREASRVLIWFG</sequence>
<accession>A0ACB6S4M5</accession>
<gene>
    <name evidence="1" type="ORF">BU25DRAFT_306883</name>
</gene>
<keyword evidence="2" id="KW-1185">Reference proteome</keyword>
<feature type="non-terminal residue" evidence="1">
    <location>
        <position position="122"/>
    </location>
</feature>
<protein>
    <submittedName>
        <fullName evidence="1">Uncharacterized protein</fullName>
    </submittedName>
</protein>
<dbReference type="EMBL" id="MU006713">
    <property type="protein sequence ID" value="KAF2628585.1"/>
    <property type="molecule type" value="Genomic_DNA"/>
</dbReference>
<proteinExistence type="predicted"/>
<evidence type="ECO:0000313" key="1">
    <source>
        <dbReference type="EMBL" id="KAF2628585.1"/>
    </source>
</evidence>
<evidence type="ECO:0000313" key="2">
    <source>
        <dbReference type="Proteomes" id="UP000799754"/>
    </source>
</evidence>
<dbReference type="Proteomes" id="UP000799754">
    <property type="component" value="Unassembled WGS sequence"/>
</dbReference>
<name>A0ACB6S4M5_9PLEO</name>